<protein>
    <submittedName>
        <fullName evidence="2">Lysin A, protease C39 domain</fullName>
    </submittedName>
</protein>
<evidence type="ECO:0000313" key="2">
    <source>
        <dbReference type="EMBL" id="QPO17115.1"/>
    </source>
</evidence>
<evidence type="ECO:0000313" key="3">
    <source>
        <dbReference type="Proteomes" id="UP000594820"/>
    </source>
</evidence>
<proteinExistence type="predicted"/>
<dbReference type="GeneID" id="63027149"/>
<gene>
    <name evidence="2" type="primary">37</name>
    <name evidence="2" type="ORF">SEA_LILBEANIE_37</name>
</gene>
<name>A0A7T1NWH7_9CAUD</name>
<keyword evidence="2" id="KW-0378">Hydrolase</keyword>
<dbReference type="RefSeq" id="YP_010002598.1">
    <property type="nucleotide sequence ID" value="NC_053246.1"/>
</dbReference>
<feature type="domain" description="Peptidase C39-like" evidence="1">
    <location>
        <begin position="33"/>
        <end position="169"/>
    </location>
</feature>
<accession>A0A7T1NWH7</accession>
<keyword evidence="2" id="KW-0645">Protease</keyword>
<organism evidence="2 3">
    <name type="scientific">Gordonia phage Lilbeanie</name>
    <dbReference type="NCBI Taxonomy" id="2794947"/>
    <lineage>
        <taxon>Viruses</taxon>
        <taxon>Duplodnaviria</taxon>
        <taxon>Heunggongvirae</taxon>
        <taxon>Uroviricota</taxon>
        <taxon>Caudoviricetes</taxon>
        <taxon>Stackebrandtviridae</taxon>
        <taxon>Lilbeanievirus</taxon>
        <taxon>Lilbeanievirus lilbeanie</taxon>
    </lineage>
</organism>
<sequence length="223" mass="24450">MPQLNYTYIDAHLPKRRISAPARLLRRYRGTLNVEKRVQSTYYWCGPAAAQMALLIHGIDVPQATLARKLGTTVNGTNHVGLFPPVLDDYLPEVLYSTALGPRREALWTYVNDSIEAGYGVIANIVASKGIDAPPFYPNGDTYHYVLLVGTRGEKTARGDTRQLTCADSANFGGVKEWSAPLDQWVSLISAKGIAMAPRQNLLGMTDAQLAEFAANMRQLGPT</sequence>
<reference evidence="2 3" key="1">
    <citation type="submission" date="2020-12" db="EMBL/GenBank/DDBJ databases">
        <authorList>
            <person name="Mahalingham V.A."/>
            <person name="Abad L.A."/>
            <person name="Dennis E.A."/>
            <person name="Alston T.C."/>
            <person name="Buckley J.R."/>
            <person name="Cao N.T."/>
            <person name="Cole K.B."/>
            <person name="Davis H.C."/>
            <person name="Fisher D.E."/>
            <person name="Jennings A.R."/>
            <person name="Litwin A.R."/>
            <person name="McCartney J.B."/>
            <person name="Mitchell K.E."/>
            <person name="Nasser J.B."/>
            <person name="Paudel P."/>
            <person name="Richoux S.A."/>
            <person name="Sisung K.L."/>
            <person name="Smith M.L."/>
            <person name="Sonnier C.R."/>
            <person name="Underwood K.G."/>
            <person name="Hunter C.W."/>
            <person name="Gottschalck B.A."/>
            <person name="Wiggina Z.F."/>
            <person name="Spears T.J."/>
            <person name="Hancock A.M."/>
            <person name="Gissendanner C.R."/>
            <person name="Findley A.M."/>
            <person name="Garlena R.A."/>
            <person name="Russell D.A."/>
            <person name="Jacobs-Sera D."/>
            <person name="Hatfull G.F."/>
        </authorList>
    </citation>
    <scope>NUCLEOTIDE SEQUENCE [LARGE SCALE GENOMIC DNA]</scope>
</reference>
<dbReference type="Proteomes" id="UP000594820">
    <property type="component" value="Segment"/>
</dbReference>
<keyword evidence="3" id="KW-1185">Reference proteome</keyword>
<dbReference type="EMBL" id="MW314850">
    <property type="protein sequence ID" value="QPO17115.1"/>
    <property type="molecule type" value="Genomic_DNA"/>
</dbReference>
<dbReference type="KEGG" id="vg:63027149"/>
<dbReference type="Pfam" id="PF13529">
    <property type="entry name" value="Peptidase_C39_2"/>
    <property type="match status" value="1"/>
</dbReference>
<dbReference type="Gene3D" id="3.90.70.10">
    <property type="entry name" value="Cysteine proteinases"/>
    <property type="match status" value="1"/>
</dbReference>
<dbReference type="GO" id="GO:0006508">
    <property type="term" value="P:proteolysis"/>
    <property type="evidence" value="ECO:0007669"/>
    <property type="project" value="UniProtKB-KW"/>
</dbReference>
<dbReference type="GO" id="GO:0008233">
    <property type="term" value="F:peptidase activity"/>
    <property type="evidence" value="ECO:0007669"/>
    <property type="project" value="UniProtKB-KW"/>
</dbReference>
<dbReference type="InterPro" id="IPR039564">
    <property type="entry name" value="Peptidase_C39-like"/>
</dbReference>
<evidence type="ECO:0000259" key="1">
    <source>
        <dbReference type="Pfam" id="PF13529"/>
    </source>
</evidence>